<accession>A0A916XNN4</accession>
<dbReference type="GO" id="GO:0006631">
    <property type="term" value="P:fatty acid metabolic process"/>
    <property type="evidence" value="ECO:0007669"/>
    <property type="project" value="TreeGrafter"/>
</dbReference>
<dbReference type="Pfam" id="PF13193">
    <property type="entry name" value="AMP-binding_C"/>
    <property type="match status" value="1"/>
</dbReference>
<feature type="domain" description="AMP-binding enzyme C-terminal" evidence="4">
    <location>
        <begin position="416"/>
        <end position="494"/>
    </location>
</feature>
<sequence>MPTLHSWARQAPDKPACILADTGELLTYGVLDRRANAVAQLLLEVGLAPGDGVAILLDNDLAYFELVWGARRCGLYYTPISTHLKAEEAAFIVRDSGARALFASERYADAVAALLADNPAGCTVYAVRGEMPGARDYAAALEHFDRYAELPAGPVGKDFFYSSGTTGQPKGIRQPLFTNNRQAQASGDWVRDSFDFVQDMAYLSTAPLYHGAPLRFTMRTLESGGSVVVMRKFDAPAALAAVERYRITHSQWVPTMFFRLLALPPEVRSRYDLASHRCAIHAAAPCPPEIKEQMIAWWGPIVWEYYAGSERNGVTCISTADWLTHRGSVGRAVVGRLHILDEDQRELAPNQVGDVYFDGPEFVYHNDPEKTARSRNAAGWSTIGDVGYLDGEGFLYLTDRRSHMIISGGVNIYPAEIENRLALHEDVADVAVFGVPNREFGEEVKAVVALKDPSRASPELASALSAFCRETLSHVKCPRSIDFEPELPRHENGKLFKHVLKQRYLDRA</sequence>
<evidence type="ECO:0000313" key="5">
    <source>
        <dbReference type="EMBL" id="GGC87169.1"/>
    </source>
</evidence>
<dbReference type="GO" id="GO:0031956">
    <property type="term" value="F:medium-chain fatty acid-CoA ligase activity"/>
    <property type="evidence" value="ECO:0007669"/>
    <property type="project" value="TreeGrafter"/>
</dbReference>
<evidence type="ECO:0000256" key="1">
    <source>
        <dbReference type="ARBA" id="ARBA00006432"/>
    </source>
</evidence>
<dbReference type="Pfam" id="PF00501">
    <property type="entry name" value="AMP-binding"/>
    <property type="match status" value="1"/>
</dbReference>
<comment type="caution">
    <text evidence="5">The sequence shown here is derived from an EMBL/GenBank/DDBJ whole genome shotgun (WGS) entry which is preliminary data.</text>
</comment>
<feature type="domain" description="AMP-dependent synthetase/ligase" evidence="3">
    <location>
        <begin position="6"/>
        <end position="360"/>
    </location>
</feature>
<protein>
    <submittedName>
        <fullName evidence="5">Acyl-CoA synthetase</fullName>
    </submittedName>
</protein>
<dbReference type="InterPro" id="IPR025110">
    <property type="entry name" value="AMP-bd_C"/>
</dbReference>
<dbReference type="InterPro" id="IPR000873">
    <property type="entry name" value="AMP-dep_synth/lig_dom"/>
</dbReference>
<dbReference type="Gene3D" id="3.40.50.12780">
    <property type="entry name" value="N-terminal domain of ligase-like"/>
    <property type="match status" value="1"/>
</dbReference>
<comment type="similarity">
    <text evidence="1">Belongs to the ATP-dependent AMP-binding enzyme family.</text>
</comment>
<reference evidence="5" key="2">
    <citation type="submission" date="2020-09" db="EMBL/GenBank/DDBJ databases">
        <authorList>
            <person name="Sun Q."/>
            <person name="Zhou Y."/>
        </authorList>
    </citation>
    <scope>NUCLEOTIDE SEQUENCE</scope>
    <source>
        <strain evidence="5">CGMCC 1.12919</strain>
    </source>
</reference>
<dbReference type="PANTHER" id="PTHR43201:SF5">
    <property type="entry name" value="MEDIUM-CHAIN ACYL-COA LIGASE ACSF2, MITOCHONDRIAL"/>
    <property type="match status" value="1"/>
</dbReference>
<evidence type="ECO:0000259" key="4">
    <source>
        <dbReference type="Pfam" id="PF13193"/>
    </source>
</evidence>
<dbReference type="PANTHER" id="PTHR43201">
    <property type="entry name" value="ACYL-COA SYNTHETASE"/>
    <property type="match status" value="1"/>
</dbReference>
<dbReference type="AlphaFoldDB" id="A0A916XNN4"/>
<organism evidence="5 6">
    <name type="scientific">Chelatococcus reniformis</name>
    <dbReference type="NCBI Taxonomy" id="1494448"/>
    <lineage>
        <taxon>Bacteria</taxon>
        <taxon>Pseudomonadati</taxon>
        <taxon>Pseudomonadota</taxon>
        <taxon>Alphaproteobacteria</taxon>
        <taxon>Hyphomicrobiales</taxon>
        <taxon>Chelatococcaceae</taxon>
        <taxon>Chelatococcus</taxon>
    </lineage>
</organism>
<keyword evidence="6" id="KW-1185">Reference proteome</keyword>
<reference evidence="5" key="1">
    <citation type="journal article" date="2014" name="Int. J. Syst. Evol. Microbiol.">
        <title>Complete genome sequence of Corynebacterium casei LMG S-19264T (=DSM 44701T), isolated from a smear-ripened cheese.</title>
        <authorList>
            <consortium name="US DOE Joint Genome Institute (JGI-PGF)"/>
            <person name="Walter F."/>
            <person name="Albersmeier A."/>
            <person name="Kalinowski J."/>
            <person name="Ruckert C."/>
        </authorList>
    </citation>
    <scope>NUCLEOTIDE SEQUENCE</scope>
    <source>
        <strain evidence="5">CGMCC 1.12919</strain>
    </source>
</reference>
<dbReference type="RefSeq" id="WP_188612036.1">
    <property type="nucleotide sequence ID" value="NZ_BMGG01000010.1"/>
</dbReference>
<dbReference type="EMBL" id="BMGG01000010">
    <property type="protein sequence ID" value="GGC87169.1"/>
    <property type="molecule type" value="Genomic_DNA"/>
</dbReference>
<gene>
    <name evidence="5" type="ORF">GCM10010994_51380</name>
</gene>
<keyword evidence="2" id="KW-0436">Ligase</keyword>
<dbReference type="SUPFAM" id="SSF56801">
    <property type="entry name" value="Acetyl-CoA synthetase-like"/>
    <property type="match status" value="1"/>
</dbReference>
<dbReference type="Gene3D" id="3.30.300.30">
    <property type="match status" value="1"/>
</dbReference>
<dbReference type="Proteomes" id="UP000637002">
    <property type="component" value="Unassembled WGS sequence"/>
</dbReference>
<evidence type="ECO:0000256" key="2">
    <source>
        <dbReference type="ARBA" id="ARBA00022598"/>
    </source>
</evidence>
<dbReference type="InterPro" id="IPR045851">
    <property type="entry name" value="AMP-bd_C_sf"/>
</dbReference>
<evidence type="ECO:0000313" key="6">
    <source>
        <dbReference type="Proteomes" id="UP000637002"/>
    </source>
</evidence>
<name>A0A916XNN4_9HYPH</name>
<proteinExistence type="inferred from homology"/>
<dbReference type="InterPro" id="IPR042099">
    <property type="entry name" value="ANL_N_sf"/>
</dbReference>
<evidence type="ECO:0000259" key="3">
    <source>
        <dbReference type="Pfam" id="PF00501"/>
    </source>
</evidence>